<feature type="region of interest" description="Disordered" evidence="1">
    <location>
        <begin position="116"/>
        <end position="171"/>
    </location>
</feature>
<evidence type="ECO:0000259" key="2">
    <source>
        <dbReference type="PROSITE" id="PS51029"/>
    </source>
</evidence>
<comment type="caution">
    <text evidence="3">The sequence shown here is derived from an EMBL/GenBank/DDBJ whole genome shotgun (WGS) entry which is preliminary data.</text>
</comment>
<keyword evidence="4" id="KW-1185">Reference proteome</keyword>
<feature type="domain" description="MADF" evidence="2">
    <location>
        <begin position="13"/>
        <end position="109"/>
    </location>
</feature>
<dbReference type="EMBL" id="CAVLGL010000088">
    <property type="protein sequence ID" value="CAK1593021.1"/>
    <property type="molecule type" value="Genomic_DNA"/>
</dbReference>
<organism evidence="3 4">
    <name type="scientific">Parnassius mnemosyne</name>
    <name type="common">clouded apollo</name>
    <dbReference type="NCBI Taxonomy" id="213953"/>
    <lineage>
        <taxon>Eukaryota</taxon>
        <taxon>Metazoa</taxon>
        <taxon>Ecdysozoa</taxon>
        <taxon>Arthropoda</taxon>
        <taxon>Hexapoda</taxon>
        <taxon>Insecta</taxon>
        <taxon>Pterygota</taxon>
        <taxon>Neoptera</taxon>
        <taxon>Endopterygota</taxon>
        <taxon>Lepidoptera</taxon>
        <taxon>Glossata</taxon>
        <taxon>Ditrysia</taxon>
        <taxon>Papilionoidea</taxon>
        <taxon>Papilionidae</taxon>
        <taxon>Parnassiinae</taxon>
        <taxon>Parnassini</taxon>
        <taxon>Parnassius</taxon>
        <taxon>Driopa</taxon>
    </lineage>
</organism>
<accession>A0AAV1LBZ3</accession>
<name>A0AAV1LBZ3_9NEOP</name>
<protein>
    <recommendedName>
        <fullName evidence="2">MADF domain-containing protein</fullName>
    </recommendedName>
</protein>
<reference evidence="3 4" key="1">
    <citation type="submission" date="2023-11" db="EMBL/GenBank/DDBJ databases">
        <authorList>
            <person name="Hedman E."/>
            <person name="Englund M."/>
            <person name="Stromberg M."/>
            <person name="Nyberg Akerstrom W."/>
            <person name="Nylinder S."/>
            <person name="Jareborg N."/>
            <person name="Kallberg Y."/>
            <person name="Kronander E."/>
        </authorList>
    </citation>
    <scope>NUCLEOTIDE SEQUENCE [LARGE SCALE GENOMIC DNA]</scope>
</reference>
<evidence type="ECO:0000256" key="1">
    <source>
        <dbReference type="SAM" id="MobiDB-lite"/>
    </source>
</evidence>
<dbReference type="AlphaFoldDB" id="A0AAV1LBZ3"/>
<dbReference type="PANTHER" id="PTHR21505">
    <property type="entry name" value="MADF DOMAIN-CONTAINING PROTEIN-RELATED"/>
    <property type="match status" value="1"/>
</dbReference>
<dbReference type="PANTHER" id="PTHR21505:SF8">
    <property type="entry name" value="DPT-YFP REPRESSOR BY OVEREXPRESSION, ISOFORM D-RELATED"/>
    <property type="match status" value="1"/>
</dbReference>
<proteinExistence type="predicted"/>
<sequence length="207" mass="24056">MVLTKWTPEMTSKFIYLHHEQECLWRIDSLTYRDRDSRNTALRNMIAGIELPDLTVDDVKKKIKYLRSTYMVEVNKQEKSLRSGAGTSTIYKSSLSWFNEMDAFIKYVNVKRNTQSSSISQPDFENTESDEHSVTDTNNETDTGSVRVDQQKYNNRKQEDSQKRNTAFGKRSRLNKLSSVVENMQALAETLNSEEQENDEIDIFGKN</sequence>
<gene>
    <name evidence="3" type="ORF">PARMNEM_LOCUS12869</name>
</gene>
<dbReference type="Pfam" id="PF10545">
    <property type="entry name" value="MADF_DNA_bdg"/>
    <property type="match status" value="1"/>
</dbReference>
<evidence type="ECO:0000313" key="4">
    <source>
        <dbReference type="Proteomes" id="UP001314205"/>
    </source>
</evidence>
<dbReference type="InterPro" id="IPR006578">
    <property type="entry name" value="MADF-dom"/>
</dbReference>
<feature type="compositionally biased region" description="Polar residues" evidence="1">
    <location>
        <begin position="135"/>
        <end position="144"/>
    </location>
</feature>
<dbReference type="Proteomes" id="UP001314205">
    <property type="component" value="Unassembled WGS sequence"/>
</dbReference>
<evidence type="ECO:0000313" key="3">
    <source>
        <dbReference type="EMBL" id="CAK1593021.1"/>
    </source>
</evidence>
<dbReference type="SMART" id="SM00595">
    <property type="entry name" value="MADF"/>
    <property type="match status" value="1"/>
</dbReference>
<dbReference type="PROSITE" id="PS51029">
    <property type="entry name" value="MADF"/>
    <property type="match status" value="1"/>
</dbReference>